<dbReference type="Proteomes" id="UP001500909">
    <property type="component" value="Unassembled WGS sequence"/>
</dbReference>
<dbReference type="RefSeq" id="WP_346095463.1">
    <property type="nucleotide sequence ID" value="NZ_BAAABY010000023.1"/>
</dbReference>
<protein>
    <recommendedName>
        <fullName evidence="3">Dickkopf N-terminal cysteine-rich domain-containing protein</fullName>
    </recommendedName>
</protein>
<keyword evidence="2" id="KW-1185">Reference proteome</keyword>
<accession>A0ABP3JVZ8</accession>
<evidence type="ECO:0000313" key="2">
    <source>
        <dbReference type="Proteomes" id="UP001500909"/>
    </source>
</evidence>
<sequence>MYRQLQAMGTRLLDKLVPRIDAAAAESKHCWWQYSHCDWCHDGHKCKRMCCREHGHHTKCGGWQCVHH</sequence>
<evidence type="ECO:0008006" key="3">
    <source>
        <dbReference type="Google" id="ProtNLM"/>
    </source>
</evidence>
<comment type="caution">
    <text evidence="1">The sequence shown here is derived from an EMBL/GenBank/DDBJ whole genome shotgun (WGS) entry which is preliminary data.</text>
</comment>
<dbReference type="EMBL" id="BAAABY010000023">
    <property type="protein sequence ID" value="GAA0464400.1"/>
    <property type="molecule type" value="Genomic_DNA"/>
</dbReference>
<organism evidence="1 2">
    <name type="scientific">Streptomyces olivaceiscleroticus</name>
    <dbReference type="NCBI Taxonomy" id="68245"/>
    <lineage>
        <taxon>Bacteria</taxon>
        <taxon>Bacillati</taxon>
        <taxon>Actinomycetota</taxon>
        <taxon>Actinomycetes</taxon>
        <taxon>Kitasatosporales</taxon>
        <taxon>Streptomycetaceae</taxon>
        <taxon>Streptomyces</taxon>
    </lineage>
</organism>
<name>A0ABP3JVZ8_9ACTN</name>
<proteinExistence type="predicted"/>
<reference evidence="2" key="1">
    <citation type="journal article" date="2019" name="Int. J. Syst. Evol. Microbiol.">
        <title>The Global Catalogue of Microorganisms (GCM) 10K type strain sequencing project: providing services to taxonomists for standard genome sequencing and annotation.</title>
        <authorList>
            <consortium name="The Broad Institute Genomics Platform"/>
            <consortium name="The Broad Institute Genome Sequencing Center for Infectious Disease"/>
            <person name="Wu L."/>
            <person name="Ma J."/>
        </authorList>
    </citation>
    <scope>NUCLEOTIDE SEQUENCE [LARGE SCALE GENOMIC DNA]</scope>
    <source>
        <strain evidence="2">JCM 4805</strain>
    </source>
</reference>
<gene>
    <name evidence="1" type="ORF">GCM10010361_30440</name>
</gene>
<evidence type="ECO:0000313" key="1">
    <source>
        <dbReference type="EMBL" id="GAA0464400.1"/>
    </source>
</evidence>